<evidence type="ECO:0000313" key="1">
    <source>
        <dbReference type="EMBL" id="JAH15345.1"/>
    </source>
</evidence>
<reference evidence="1" key="1">
    <citation type="submission" date="2014-11" db="EMBL/GenBank/DDBJ databases">
        <authorList>
            <person name="Amaro Gonzalez C."/>
        </authorList>
    </citation>
    <scope>NUCLEOTIDE SEQUENCE</scope>
</reference>
<reference evidence="1" key="2">
    <citation type="journal article" date="2015" name="Fish Shellfish Immunol.">
        <title>Early steps in the European eel (Anguilla anguilla)-Vibrio vulnificus interaction in the gills: Role of the RtxA13 toxin.</title>
        <authorList>
            <person name="Callol A."/>
            <person name="Pajuelo D."/>
            <person name="Ebbesson L."/>
            <person name="Teles M."/>
            <person name="MacKenzie S."/>
            <person name="Amaro C."/>
        </authorList>
    </citation>
    <scope>NUCLEOTIDE SEQUENCE</scope>
</reference>
<accession>A0A0E9QG99</accession>
<dbReference type="EMBL" id="GBXM01093232">
    <property type="protein sequence ID" value="JAH15345.1"/>
    <property type="molecule type" value="Transcribed_RNA"/>
</dbReference>
<dbReference type="AlphaFoldDB" id="A0A0E9QG99"/>
<proteinExistence type="predicted"/>
<sequence>MYDNMFALTKKDTTDFLVFFSFCL</sequence>
<organism evidence="1">
    <name type="scientific">Anguilla anguilla</name>
    <name type="common">European freshwater eel</name>
    <name type="synonym">Muraena anguilla</name>
    <dbReference type="NCBI Taxonomy" id="7936"/>
    <lineage>
        <taxon>Eukaryota</taxon>
        <taxon>Metazoa</taxon>
        <taxon>Chordata</taxon>
        <taxon>Craniata</taxon>
        <taxon>Vertebrata</taxon>
        <taxon>Euteleostomi</taxon>
        <taxon>Actinopterygii</taxon>
        <taxon>Neopterygii</taxon>
        <taxon>Teleostei</taxon>
        <taxon>Anguilliformes</taxon>
        <taxon>Anguillidae</taxon>
        <taxon>Anguilla</taxon>
    </lineage>
</organism>
<name>A0A0E9QG99_ANGAN</name>
<protein>
    <submittedName>
        <fullName evidence="1">Uncharacterized protein</fullName>
    </submittedName>
</protein>